<reference evidence="2 3" key="1">
    <citation type="submission" date="2019-08" db="EMBL/GenBank/DDBJ databases">
        <title>Microbe sample from Colwellia echini.</title>
        <authorList>
            <person name="Christiansen L."/>
            <person name="Pathiraja D."/>
            <person name="Schultz-Johansen M."/>
            <person name="Choi I.-G."/>
            <person name="Stougaard P."/>
        </authorList>
    </citation>
    <scope>NUCLEOTIDE SEQUENCE [LARGE SCALE GENOMIC DNA]</scope>
    <source>
        <strain evidence="2 3">A3</strain>
    </source>
</reference>
<dbReference type="Gene3D" id="2.120.10.30">
    <property type="entry name" value="TolB, C-terminal domain"/>
    <property type="match status" value="2"/>
</dbReference>
<dbReference type="SUPFAM" id="SSF101898">
    <property type="entry name" value="NHL repeat"/>
    <property type="match status" value="1"/>
</dbReference>
<dbReference type="PANTHER" id="PTHR24104">
    <property type="entry name" value="E3 UBIQUITIN-PROTEIN LIGASE NHLRC1-RELATED"/>
    <property type="match status" value="1"/>
</dbReference>
<evidence type="ECO:0000313" key="3">
    <source>
        <dbReference type="Proteomes" id="UP000815846"/>
    </source>
</evidence>
<dbReference type="PANTHER" id="PTHR24104:SF25">
    <property type="entry name" value="PROTEIN LIN-41"/>
    <property type="match status" value="1"/>
</dbReference>
<feature type="chain" id="PRO_5045817649" description="Virginiamycin B lyase" evidence="1">
    <location>
        <begin position="28"/>
        <end position="698"/>
    </location>
</feature>
<dbReference type="EMBL" id="PJAI02000007">
    <property type="protein sequence ID" value="TYK65972.1"/>
    <property type="molecule type" value="Genomic_DNA"/>
</dbReference>
<proteinExistence type="predicted"/>
<organism evidence="2 3">
    <name type="scientific">Colwellia echini</name>
    <dbReference type="NCBI Taxonomy" id="1982103"/>
    <lineage>
        <taxon>Bacteria</taxon>
        <taxon>Pseudomonadati</taxon>
        <taxon>Pseudomonadota</taxon>
        <taxon>Gammaproteobacteria</taxon>
        <taxon>Alteromonadales</taxon>
        <taxon>Colwelliaceae</taxon>
        <taxon>Colwellia</taxon>
    </lineage>
</organism>
<gene>
    <name evidence="2" type="ORF">CWS31_008480</name>
</gene>
<evidence type="ECO:0000256" key="1">
    <source>
        <dbReference type="SAM" id="SignalP"/>
    </source>
</evidence>
<evidence type="ECO:0008006" key="4">
    <source>
        <dbReference type="Google" id="ProtNLM"/>
    </source>
</evidence>
<sequence length="698" mass="73320">MRNEARKTLLCATLFLTSIFIPISASADDSVEGRVEANGVPIAKANVSLWLATSGAPKKLAQTKTTEQGTFDLTAASDKHNDGVLYLIAEGGVALDSKSRAGNMSNSATTLMTILGDELPDQITINELTTVASAWTSAQFLKGNALSGNVLGLKIAAGNVPNLVDIETGGLGSVIINPLNGPQTTSLAKMNTLGLLLSACVTAIPNACNKLFAATTSPNGIVPTNTLSAAQNIARNSSHNADKLFRLLNDFYPVPEGKRYRDVVHLPYLTFAPSSWTLSLVYSGGGYSGVGGIAIDGEGNMWSNNNFMLGAQTTIFDQFGSGISKFAPNGRPLSPPITGYLGGGVDSAGWGIAISDDDKVWVTSLIGSNISVFDRNNGKPLSPETGYDFGGKLGQMQGIIVTPKGDVWAVDHGHSQIVHMPEGDASKGRILGKSVDGKPEHGTLAVKEPFGIAIDQKEQIWITNSGTNTVTRFPANNPSNAVEFEVGYAPHAIAIDSQGNAWVANSIGHPGLREKLAFIKQKFDAKIANYTESMSDEERAAKGWIDLWDIADEYPGGDVSMIRADGTIMGPFSAGNSMNGAWGVSIDGNDNVWVSNSMSHTITHLCGVRTENCPAGLKTGDPISPAGGYFGGLQTITGIALDPAGNVWVANSWNETDIGFSEVPEEALSTRFAANTTVVFFGLAKPISTPLIGPAVGK</sequence>
<dbReference type="RefSeq" id="WP_101342932.1">
    <property type="nucleotide sequence ID" value="NZ_PJAI02000007.1"/>
</dbReference>
<name>A0ABY3MXN1_9GAMM</name>
<keyword evidence="1" id="KW-0732">Signal</keyword>
<evidence type="ECO:0000313" key="2">
    <source>
        <dbReference type="EMBL" id="TYK65972.1"/>
    </source>
</evidence>
<dbReference type="InterPro" id="IPR011042">
    <property type="entry name" value="6-blade_b-propeller_TolB-like"/>
</dbReference>
<keyword evidence="3" id="KW-1185">Reference proteome</keyword>
<comment type="caution">
    <text evidence="2">The sequence shown here is derived from an EMBL/GenBank/DDBJ whole genome shotgun (WGS) entry which is preliminary data.</text>
</comment>
<protein>
    <recommendedName>
        <fullName evidence="4">Virginiamycin B lyase</fullName>
    </recommendedName>
</protein>
<feature type="signal peptide" evidence="1">
    <location>
        <begin position="1"/>
        <end position="27"/>
    </location>
</feature>
<accession>A0ABY3MXN1</accession>
<dbReference type="InterPro" id="IPR050952">
    <property type="entry name" value="TRIM-NHL_E3_ligases"/>
</dbReference>
<dbReference type="Proteomes" id="UP000815846">
    <property type="component" value="Unassembled WGS sequence"/>
</dbReference>